<dbReference type="Gene3D" id="3.30.360.10">
    <property type="entry name" value="Dihydrodipicolinate Reductase, domain 2"/>
    <property type="match status" value="1"/>
</dbReference>
<feature type="domain" description="GFO/IDH/MocA-like oxidoreductase" evidence="2">
    <location>
        <begin position="130"/>
        <end position="253"/>
    </location>
</feature>
<dbReference type="InterPro" id="IPR052515">
    <property type="entry name" value="Gfo/Idh/MocA_Oxidoreductase"/>
</dbReference>
<protein>
    <submittedName>
        <fullName evidence="3">Putative dehydrogenase</fullName>
    </submittedName>
</protein>
<keyword evidence="4" id="KW-1185">Reference proteome</keyword>
<dbReference type="GO" id="GO:0000166">
    <property type="term" value="F:nucleotide binding"/>
    <property type="evidence" value="ECO:0007669"/>
    <property type="project" value="InterPro"/>
</dbReference>
<sequence>MLNFAIVGCGHVAKKHVQAINNSEGARLYALCDANANQLQQFGSTYDIKHLFTSFEKLLDQQEIDIISICTPSGTHRKLAIQAANAKKHIVLEKPMALTLTDADAILKACDENDVKLTVVHPNRFRPAVVALKQAIQENKFGTISYVNATLRWNRNQAYYDQASWRGTKEQDGGVLMNQAIHNLDLLLWLIGDVEQVQAYMDTRIRNIEAEDVATAILRFKDGMLGVIEATSTIYPKNLEESISIFGETGSAEIGGPTANWIKHWVFDHETEAETEKIMGKVENDPFGIPGHQMIIQDMIKAVEQDRAPIVTGEDGRNALALVLAIYHAAEQNSPYELQWKGEEKEDGND</sequence>
<name>A0A841Q4G0_9BACI</name>
<dbReference type="EMBL" id="JACHGH010000004">
    <property type="protein sequence ID" value="MBB6453296.1"/>
    <property type="molecule type" value="Genomic_DNA"/>
</dbReference>
<evidence type="ECO:0000259" key="2">
    <source>
        <dbReference type="Pfam" id="PF22725"/>
    </source>
</evidence>
<dbReference type="SUPFAM" id="SSF51735">
    <property type="entry name" value="NAD(P)-binding Rossmann-fold domains"/>
    <property type="match status" value="1"/>
</dbReference>
<evidence type="ECO:0000313" key="4">
    <source>
        <dbReference type="Proteomes" id="UP000581688"/>
    </source>
</evidence>
<dbReference type="SUPFAM" id="SSF55347">
    <property type="entry name" value="Glyceraldehyde-3-phosphate dehydrogenase-like, C-terminal domain"/>
    <property type="match status" value="1"/>
</dbReference>
<accession>A0A841Q4G0</accession>
<dbReference type="InterPro" id="IPR036291">
    <property type="entry name" value="NAD(P)-bd_dom_sf"/>
</dbReference>
<dbReference type="InterPro" id="IPR000683">
    <property type="entry name" value="Gfo/Idh/MocA-like_OxRdtase_N"/>
</dbReference>
<dbReference type="Gene3D" id="3.40.50.720">
    <property type="entry name" value="NAD(P)-binding Rossmann-like Domain"/>
    <property type="match status" value="1"/>
</dbReference>
<dbReference type="PANTHER" id="PTHR43249">
    <property type="entry name" value="UDP-N-ACETYL-2-AMINO-2-DEOXY-D-GLUCURONATE OXIDASE"/>
    <property type="match status" value="1"/>
</dbReference>
<comment type="caution">
    <text evidence="3">The sequence shown here is derived from an EMBL/GenBank/DDBJ whole genome shotgun (WGS) entry which is preliminary data.</text>
</comment>
<dbReference type="AlphaFoldDB" id="A0A841Q4G0"/>
<proteinExistence type="predicted"/>
<dbReference type="RefSeq" id="WP_174495608.1">
    <property type="nucleotide sequence ID" value="NZ_CADDWK010000004.1"/>
</dbReference>
<dbReference type="PANTHER" id="PTHR43249:SF1">
    <property type="entry name" value="D-GLUCOSIDE 3-DEHYDROGENASE"/>
    <property type="match status" value="1"/>
</dbReference>
<feature type="domain" description="Gfo/Idh/MocA-like oxidoreductase N-terminal" evidence="1">
    <location>
        <begin position="2"/>
        <end position="120"/>
    </location>
</feature>
<evidence type="ECO:0000313" key="3">
    <source>
        <dbReference type="EMBL" id="MBB6453296.1"/>
    </source>
</evidence>
<dbReference type="Pfam" id="PF22725">
    <property type="entry name" value="GFO_IDH_MocA_C3"/>
    <property type="match status" value="1"/>
</dbReference>
<dbReference type="Pfam" id="PF01408">
    <property type="entry name" value="GFO_IDH_MocA"/>
    <property type="match status" value="1"/>
</dbReference>
<gene>
    <name evidence="3" type="ORF">HNQ94_001744</name>
</gene>
<dbReference type="Proteomes" id="UP000581688">
    <property type="component" value="Unassembled WGS sequence"/>
</dbReference>
<dbReference type="InterPro" id="IPR055170">
    <property type="entry name" value="GFO_IDH_MocA-like_dom"/>
</dbReference>
<evidence type="ECO:0000259" key="1">
    <source>
        <dbReference type="Pfam" id="PF01408"/>
    </source>
</evidence>
<organism evidence="3 4">
    <name type="scientific">Salirhabdus euzebyi</name>
    <dbReference type="NCBI Taxonomy" id="394506"/>
    <lineage>
        <taxon>Bacteria</taxon>
        <taxon>Bacillati</taxon>
        <taxon>Bacillota</taxon>
        <taxon>Bacilli</taxon>
        <taxon>Bacillales</taxon>
        <taxon>Bacillaceae</taxon>
        <taxon>Salirhabdus</taxon>
    </lineage>
</organism>
<reference evidence="3 4" key="1">
    <citation type="submission" date="2020-08" db="EMBL/GenBank/DDBJ databases">
        <title>Genomic Encyclopedia of Type Strains, Phase IV (KMG-IV): sequencing the most valuable type-strain genomes for metagenomic binning, comparative biology and taxonomic classification.</title>
        <authorList>
            <person name="Goeker M."/>
        </authorList>
    </citation>
    <scope>NUCLEOTIDE SEQUENCE [LARGE SCALE GENOMIC DNA]</scope>
    <source>
        <strain evidence="3 4">DSM 19612</strain>
    </source>
</reference>